<evidence type="ECO:0000256" key="5">
    <source>
        <dbReference type="ARBA" id="ARBA00022723"/>
    </source>
</evidence>
<dbReference type="GO" id="GO:0008270">
    <property type="term" value="F:zinc ion binding"/>
    <property type="evidence" value="ECO:0007669"/>
    <property type="project" value="InterPro"/>
</dbReference>
<keyword evidence="4 9" id="KW-0645">Protease</keyword>
<comment type="cofactor">
    <cofactor evidence="1">
        <name>Zn(2+)</name>
        <dbReference type="ChEBI" id="CHEBI:29105"/>
    </cofactor>
</comment>
<evidence type="ECO:0000256" key="6">
    <source>
        <dbReference type="ARBA" id="ARBA00022801"/>
    </source>
</evidence>
<evidence type="ECO:0000256" key="9">
    <source>
        <dbReference type="RuleBase" id="RU004386"/>
    </source>
</evidence>
<dbReference type="OrthoDB" id="9880441at2759"/>
<dbReference type="InterPro" id="IPR023358">
    <property type="entry name" value="Peptidase_M18_dom2"/>
</dbReference>
<dbReference type="InterPro" id="IPR001948">
    <property type="entry name" value="Peptidase_M18"/>
</dbReference>
<dbReference type="Gene3D" id="2.30.250.10">
    <property type="entry name" value="Aminopeptidase i, Domain 2"/>
    <property type="match status" value="1"/>
</dbReference>
<accession>A0A1E4TXV8</accession>
<name>A0A1E4TXV8_PACTA</name>
<organism evidence="10 11">
    <name type="scientific">Pachysolen tannophilus NRRL Y-2460</name>
    <dbReference type="NCBI Taxonomy" id="669874"/>
    <lineage>
        <taxon>Eukaryota</taxon>
        <taxon>Fungi</taxon>
        <taxon>Dikarya</taxon>
        <taxon>Ascomycota</taxon>
        <taxon>Saccharomycotina</taxon>
        <taxon>Pichiomycetes</taxon>
        <taxon>Pachysolenaceae</taxon>
        <taxon>Pachysolen</taxon>
    </lineage>
</organism>
<keyword evidence="3 9" id="KW-0031">Aminopeptidase</keyword>
<dbReference type="SUPFAM" id="SSF53187">
    <property type="entry name" value="Zn-dependent exopeptidases"/>
    <property type="match status" value="1"/>
</dbReference>
<dbReference type="STRING" id="669874.A0A1E4TXV8"/>
<dbReference type="PANTHER" id="PTHR28570:SF4">
    <property type="entry name" value="VACUOLAR AMINOPEPTIDASE 1"/>
    <property type="match status" value="1"/>
</dbReference>
<dbReference type="Gene3D" id="3.40.630.10">
    <property type="entry name" value="Zn peptidases"/>
    <property type="match status" value="1"/>
</dbReference>
<dbReference type="CDD" id="cd05658">
    <property type="entry name" value="M18_DAP"/>
    <property type="match status" value="1"/>
</dbReference>
<evidence type="ECO:0000256" key="1">
    <source>
        <dbReference type="ARBA" id="ARBA00001947"/>
    </source>
</evidence>
<evidence type="ECO:0000256" key="4">
    <source>
        <dbReference type="ARBA" id="ARBA00022670"/>
    </source>
</evidence>
<keyword evidence="11" id="KW-1185">Reference proteome</keyword>
<gene>
    <name evidence="10" type="ORF">PACTADRAFT_68042</name>
</gene>
<dbReference type="GO" id="GO:0070006">
    <property type="term" value="F:metalloaminopeptidase activity"/>
    <property type="evidence" value="ECO:0007669"/>
    <property type="project" value="TreeGrafter"/>
</dbReference>
<dbReference type="GO" id="GO:0000324">
    <property type="term" value="C:fungal-type vacuole"/>
    <property type="evidence" value="ECO:0007669"/>
    <property type="project" value="TreeGrafter"/>
</dbReference>
<evidence type="ECO:0000313" key="10">
    <source>
        <dbReference type="EMBL" id="ODV96498.1"/>
    </source>
</evidence>
<evidence type="ECO:0000256" key="7">
    <source>
        <dbReference type="ARBA" id="ARBA00022833"/>
    </source>
</evidence>
<dbReference type="FunFam" id="2.30.250.10:FF:000001">
    <property type="entry name" value="Aspartyl aminopeptidase 1"/>
    <property type="match status" value="1"/>
</dbReference>
<dbReference type="AlphaFoldDB" id="A0A1E4TXV8"/>
<dbReference type="SUPFAM" id="SSF101821">
    <property type="entry name" value="Aminopeptidase/glucanase lid domain"/>
    <property type="match status" value="1"/>
</dbReference>
<evidence type="ECO:0000313" key="11">
    <source>
        <dbReference type="Proteomes" id="UP000094236"/>
    </source>
</evidence>
<dbReference type="EMBL" id="KV454013">
    <property type="protein sequence ID" value="ODV96498.1"/>
    <property type="molecule type" value="Genomic_DNA"/>
</dbReference>
<keyword evidence="7 9" id="KW-0862">Zinc</keyword>
<dbReference type="Proteomes" id="UP000094236">
    <property type="component" value="Unassembled WGS sequence"/>
</dbReference>
<dbReference type="PANTHER" id="PTHR28570">
    <property type="entry name" value="ASPARTYL AMINOPEPTIDASE"/>
    <property type="match status" value="1"/>
</dbReference>
<comment type="similarity">
    <text evidence="2 9">Belongs to the peptidase M18 family.</text>
</comment>
<proteinExistence type="inferred from homology"/>
<keyword evidence="6 9" id="KW-0378">Hydrolase</keyword>
<dbReference type="Pfam" id="PF02127">
    <property type="entry name" value="Peptidase_M18"/>
    <property type="match status" value="1"/>
</dbReference>
<dbReference type="PRINTS" id="PR00932">
    <property type="entry name" value="AMINO1PTASE"/>
</dbReference>
<evidence type="ECO:0000256" key="8">
    <source>
        <dbReference type="ARBA" id="ARBA00023049"/>
    </source>
</evidence>
<keyword evidence="5 9" id="KW-0479">Metal-binding</keyword>
<reference evidence="11" key="1">
    <citation type="submission" date="2016-05" db="EMBL/GenBank/DDBJ databases">
        <title>Comparative genomics of biotechnologically important yeasts.</title>
        <authorList>
            <consortium name="DOE Joint Genome Institute"/>
            <person name="Riley R."/>
            <person name="Haridas S."/>
            <person name="Wolfe K.H."/>
            <person name="Lopes M.R."/>
            <person name="Hittinger C.T."/>
            <person name="Goker M."/>
            <person name="Salamov A."/>
            <person name="Wisecaver J."/>
            <person name="Long T.M."/>
            <person name="Aerts A.L."/>
            <person name="Barry K."/>
            <person name="Choi C."/>
            <person name="Clum A."/>
            <person name="Coughlan A.Y."/>
            <person name="Deshpande S."/>
            <person name="Douglass A.P."/>
            <person name="Hanson S.J."/>
            <person name="Klenk H.-P."/>
            <person name="Labutti K."/>
            <person name="Lapidus A."/>
            <person name="Lindquist E."/>
            <person name="Lipzen A."/>
            <person name="Meier-Kolthoff J.P."/>
            <person name="Ohm R.A."/>
            <person name="Otillar R.P."/>
            <person name="Pangilinan J."/>
            <person name="Peng Y."/>
            <person name="Rokas A."/>
            <person name="Rosa C.A."/>
            <person name="Scheuner C."/>
            <person name="Sibirny A.A."/>
            <person name="Slot J.C."/>
            <person name="Stielow J.B."/>
            <person name="Sun H."/>
            <person name="Kurtzman C.P."/>
            <person name="Blackwell M."/>
            <person name="Grigoriev I.V."/>
            <person name="Jeffries T.W."/>
        </authorList>
    </citation>
    <scope>NUCLEOTIDE SEQUENCE [LARGE SCALE GENOMIC DNA]</scope>
    <source>
        <strain evidence="11">NRRL Y-2460</strain>
    </source>
</reference>
<protein>
    <submittedName>
        <fullName evidence="10">Uncharacterized protein</fullName>
    </submittedName>
</protein>
<sequence>MPSNFQSIEDLQRLLELVKLTGVNINQLTQLATSGNRDLFDQESFSEISTPDVQSIDRSSDDYFLDYTNKYIDFTYENPTTFHAVDGVGKLLEENGFTYLSEKSDWSDLKAGCYYTTRSSSSVAAFVVGSKWTPSKGVAMICAHIDALTTKLKPNSIKDKVEGYELLGVAPYAGALSERWWDRDLAIGGRVLIKNKDSAEKSGFRITSKLINSAPRPIAHIASLAPHFGAPAEGPFNKETQMVPIIGFDGSPDPEPTESERNSPLYGKHSLKLLRLVAELADVEVSELYELDLDLYDVQKGVIGGLSSEFLFSPRIDDRICSFSAISSLIEYANGIDQIPEESFSFVACYDNEELGSLSRQGAQGGLAESVVDRVINAYFPDKDTSSLARVAYANSIILSADVTHLYNPNFPGQYLENHKPVPNIGLVVSCDSNGHMATDAVGKALLQQIAELNDDKLQVFQIRNDSRSGGTIGPYLSSKTGARTVEIGIGQLSMHSIRAMTGSKDIGLAVKYFVGFFDKWREVYDSFQDL</sequence>
<dbReference type="GO" id="GO:0006508">
    <property type="term" value="P:proteolysis"/>
    <property type="evidence" value="ECO:0007669"/>
    <property type="project" value="UniProtKB-KW"/>
</dbReference>
<evidence type="ECO:0000256" key="3">
    <source>
        <dbReference type="ARBA" id="ARBA00022438"/>
    </source>
</evidence>
<keyword evidence="8 9" id="KW-0482">Metalloprotease</keyword>
<evidence type="ECO:0000256" key="2">
    <source>
        <dbReference type="ARBA" id="ARBA00008290"/>
    </source>
</evidence>